<organism evidence="3 4">
    <name type="scientific">Chelydra serpentina</name>
    <name type="common">Snapping turtle</name>
    <name type="synonym">Testudo serpentina</name>
    <dbReference type="NCBI Taxonomy" id="8475"/>
    <lineage>
        <taxon>Eukaryota</taxon>
        <taxon>Metazoa</taxon>
        <taxon>Chordata</taxon>
        <taxon>Craniata</taxon>
        <taxon>Vertebrata</taxon>
        <taxon>Euteleostomi</taxon>
        <taxon>Archelosauria</taxon>
        <taxon>Testudinata</taxon>
        <taxon>Testudines</taxon>
        <taxon>Cryptodira</taxon>
        <taxon>Durocryptodira</taxon>
        <taxon>Americhelydia</taxon>
        <taxon>Chelydroidea</taxon>
        <taxon>Chelydridae</taxon>
        <taxon>Chelydra</taxon>
    </lineage>
</organism>
<keyword evidence="2" id="KW-0812">Transmembrane</keyword>
<dbReference type="PANTHER" id="PTHR37333:SF1">
    <property type="entry name" value="LEUCINE-RICH SINGLE-PASS MEMBRANE PROTEIN 2"/>
    <property type="match status" value="1"/>
</dbReference>
<evidence type="ECO:0000313" key="3">
    <source>
        <dbReference type="EMBL" id="KAG6938153.1"/>
    </source>
</evidence>
<evidence type="ECO:0000256" key="1">
    <source>
        <dbReference type="SAM" id="MobiDB-lite"/>
    </source>
</evidence>
<accession>A0A8T1TBJ2</accession>
<feature type="compositionally biased region" description="Polar residues" evidence="1">
    <location>
        <begin position="115"/>
        <end position="125"/>
    </location>
</feature>
<feature type="compositionally biased region" description="Low complexity" evidence="1">
    <location>
        <begin position="40"/>
        <end position="58"/>
    </location>
</feature>
<feature type="region of interest" description="Disordered" evidence="1">
    <location>
        <begin position="109"/>
        <end position="133"/>
    </location>
</feature>
<proteinExistence type="predicted"/>
<feature type="transmembrane region" description="Helical" evidence="2">
    <location>
        <begin position="160"/>
        <end position="184"/>
    </location>
</feature>
<feature type="non-terminal residue" evidence="3">
    <location>
        <position position="1"/>
    </location>
</feature>
<name>A0A8T1TBJ2_CHESE</name>
<dbReference type="PANTHER" id="PTHR37333">
    <property type="entry name" value="LEUCINE-RICH SINGLE-PASS MEMBRANE PROTEIN 2"/>
    <property type="match status" value="1"/>
</dbReference>
<dbReference type="AlphaFoldDB" id="A0A8T1TBJ2"/>
<keyword evidence="2" id="KW-0472">Membrane</keyword>
<gene>
    <name evidence="3" type="primary">LSMEM2</name>
    <name evidence="3" type="ORF">G0U57_007056</name>
</gene>
<feature type="region of interest" description="Disordered" evidence="1">
    <location>
        <begin position="35"/>
        <end position="80"/>
    </location>
</feature>
<dbReference type="EMBL" id="JAHGAV010000019">
    <property type="protein sequence ID" value="KAG6938153.1"/>
    <property type="molecule type" value="Genomic_DNA"/>
</dbReference>
<dbReference type="Proteomes" id="UP000765507">
    <property type="component" value="Unassembled WGS sequence"/>
</dbReference>
<protein>
    <submittedName>
        <fullName evidence="3">Leucine rich single-pass membrane protein 2</fullName>
    </submittedName>
</protein>
<reference evidence="3 4" key="1">
    <citation type="journal article" date="2020" name="G3 (Bethesda)">
        <title>Draft Genome of the Common Snapping Turtle, Chelydra serpentina, a Model for Phenotypic Plasticity in Reptiles.</title>
        <authorList>
            <person name="Das D."/>
            <person name="Singh S.K."/>
            <person name="Bierstedt J."/>
            <person name="Erickson A."/>
            <person name="Galli G.L.J."/>
            <person name="Crossley D.A. 2nd"/>
            <person name="Rhen T."/>
        </authorList>
    </citation>
    <scope>NUCLEOTIDE SEQUENCE [LARGE SCALE GENOMIC DNA]</scope>
    <source>
        <strain evidence="3">KW</strain>
    </source>
</reference>
<evidence type="ECO:0000256" key="2">
    <source>
        <dbReference type="SAM" id="Phobius"/>
    </source>
</evidence>
<comment type="caution">
    <text evidence="3">The sequence shown here is derived from an EMBL/GenBank/DDBJ whole genome shotgun (WGS) entry which is preliminary data.</text>
</comment>
<keyword evidence="4" id="KW-1185">Reference proteome</keyword>
<dbReference type="OrthoDB" id="9447266at2759"/>
<sequence length="227" mass="24144">APRWAPRRPILSPSSWCCRHQCRLPGQLPRDLGPCSGSSGATATGRGTTAAAVAGPAAMPREAGEDIGVKADTSPSREPIDLNGNDMAEINLHSVESISDLYWVSGGHKAAEGNGPSQSTTPQAHSTKRHGAGPALLPTLRAVRTTPICPCFRPACCRTALFALLGALVLASLALATLAVYLSVLQSESLRVLSQWLEAQEESVRQMRATSLQLWKRLNVSEARDQM</sequence>
<dbReference type="InterPro" id="IPR031674">
    <property type="entry name" value="DUF4714"/>
</dbReference>
<keyword evidence="2" id="KW-1133">Transmembrane helix</keyword>
<evidence type="ECO:0000313" key="4">
    <source>
        <dbReference type="Proteomes" id="UP000765507"/>
    </source>
</evidence>
<dbReference type="Pfam" id="PF15833">
    <property type="entry name" value="DUF4714"/>
    <property type="match status" value="1"/>
</dbReference>